<keyword evidence="6 8" id="KW-0472">Membrane</keyword>
<dbReference type="GO" id="GO:0022857">
    <property type="term" value="F:transmembrane transporter activity"/>
    <property type="evidence" value="ECO:0007669"/>
    <property type="project" value="InterPro"/>
</dbReference>
<evidence type="ECO:0000256" key="2">
    <source>
        <dbReference type="ARBA" id="ARBA00006434"/>
    </source>
</evidence>
<evidence type="ECO:0000313" key="10">
    <source>
        <dbReference type="Proteomes" id="UP000053675"/>
    </source>
</evidence>
<feature type="transmembrane region" description="Helical" evidence="8">
    <location>
        <begin position="182"/>
        <end position="205"/>
    </location>
</feature>
<dbReference type="Pfam" id="PF00474">
    <property type="entry name" value="SSF"/>
    <property type="match status" value="1"/>
</dbReference>
<keyword evidence="10" id="KW-1185">Reference proteome</keyword>
<evidence type="ECO:0000256" key="8">
    <source>
        <dbReference type="SAM" id="Phobius"/>
    </source>
</evidence>
<dbReference type="EMBL" id="JMQM01000001">
    <property type="protein sequence ID" value="KFB09960.1"/>
    <property type="molecule type" value="Genomic_DNA"/>
</dbReference>
<feature type="transmembrane region" description="Helical" evidence="8">
    <location>
        <begin position="113"/>
        <end position="132"/>
    </location>
</feature>
<keyword evidence="5 8" id="KW-1133">Transmembrane helix</keyword>
<sequence>MNGQGIQHPRSTRKFTLSYILACVGLIALLIILEILGTAGGTIDIVYVGCSAIFFLHGAFAARTMTQNAFLLADRSPSGKTAGAMLASTMLAGAVVLTFSGPRNAPGVNLLPAVVGGSSAFIILNTCIAPQLRKSGEASVPAFLGRRYASRSVRALAALVCLPVSAALLVAAFVIASTVLEVTFALPALPATIVVAAFALLGTLFGGMRSFATTTGILLSAMALATIAVCLPQFLMGTGMLEGQTGGASLPRAPAPGGDLEPSAFDPWSAATLMLSLAAAIASTPLLHAPYFAARDIRSSRSASAWALALIFLFTLSFSLLPYLGMNGTVPQPSGLEVESPDIAGSVAALLELPPALDLPQVWSALIATGLLAACLAIASLTLAVMGAMLSNDIIFAAAGRKADTALRLFATRVGMIVLAIGSAIAATIVEHALLPLIAVTLALCGACLFFPLVLGIWWKKPGRIAASAGIVGGFTASSGWLYHLLVTAEPWLGLDIYRIAVPGLAGSLIFMLIATMLQRGHASKDTAQLVEQLHFPVEASP</sequence>
<feature type="transmembrane region" description="Helical" evidence="8">
    <location>
        <begin position="217"/>
        <end position="235"/>
    </location>
</feature>
<feature type="transmembrane region" description="Helical" evidence="8">
    <location>
        <begin position="497"/>
        <end position="518"/>
    </location>
</feature>
<feature type="transmembrane region" description="Helical" evidence="8">
    <location>
        <begin position="17"/>
        <end position="39"/>
    </location>
</feature>
<dbReference type="PANTHER" id="PTHR48086:SF5">
    <property type="entry name" value="NA(+):SOLUTE SYMPORTER (SSF FAMILY)"/>
    <property type="match status" value="1"/>
</dbReference>
<evidence type="ECO:0000256" key="1">
    <source>
        <dbReference type="ARBA" id="ARBA00004141"/>
    </source>
</evidence>
<keyword evidence="3" id="KW-0813">Transport</keyword>
<dbReference type="RefSeq" id="WP_036480350.1">
    <property type="nucleotide sequence ID" value="NZ_JMQM01000001.1"/>
</dbReference>
<dbReference type="Proteomes" id="UP000053675">
    <property type="component" value="Unassembled WGS sequence"/>
</dbReference>
<dbReference type="InterPro" id="IPR050277">
    <property type="entry name" value="Sodium:Solute_Symporter"/>
</dbReference>
<evidence type="ECO:0000256" key="6">
    <source>
        <dbReference type="ARBA" id="ARBA00023136"/>
    </source>
</evidence>
<comment type="subcellular location">
    <subcellularLocation>
        <location evidence="1">Membrane</location>
        <topology evidence="1">Multi-pass membrane protein</topology>
    </subcellularLocation>
</comment>
<dbReference type="InterPro" id="IPR038377">
    <property type="entry name" value="Na/Glc_symporter_sf"/>
</dbReference>
<feature type="transmembrane region" description="Helical" evidence="8">
    <location>
        <begin position="153"/>
        <end position="176"/>
    </location>
</feature>
<evidence type="ECO:0000256" key="4">
    <source>
        <dbReference type="ARBA" id="ARBA00022692"/>
    </source>
</evidence>
<keyword evidence="4 8" id="KW-0812">Transmembrane</keyword>
<dbReference type="STRING" id="472175.EL18_00987"/>
<dbReference type="OrthoDB" id="9764416at2"/>
<dbReference type="InterPro" id="IPR001734">
    <property type="entry name" value="Na/solute_symporter"/>
</dbReference>
<evidence type="ECO:0000256" key="7">
    <source>
        <dbReference type="RuleBase" id="RU362091"/>
    </source>
</evidence>
<accession>A0A084UAH4</accession>
<feature type="transmembrane region" description="Helical" evidence="8">
    <location>
        <begin position="268"/>
        <end position="293"/>
    </location>
</feature>
<feature type="transmembrane region" description="Helical" evidence="8">
    <location>
        <begin position="465"/>
        <end position="485"/>
    </location>
</feature>
<evidence type="ECO:0000256" key="5">
    <source>
        <dbReference type="ARBA" id="ARBA00022989"/>
    </source>
</evidence>
<feature type="transmembrane region" description="Helical" evidence="8">
    <location>
        <begin position="410"/>
        <end position="430"/>
    </location>
</feature>
<dbReference type="PANTHER" id="PTHR48086">
    <property type="entry name" value="SODIUM/PROLINE SYMPORTER-RELATED"/>
    <property type="match status" value="1"/>
</dbReference>
<dbReference type="eggNOG" id="COG4147">
    <property type="taxonomic scope" value="Bacteria"/>
</dbReference>
<dbReference type="PRINTS" id="PR00342">
    <property type="entry name" value="RHESUSRHD"/>
</dbReference>
<reference evidence="9 10" key="1">
    <citation type="submission" date="2014-05" db="EMBL/GenBank/DDBJ databases">
        <title>Draft Genome Sequence of Nitratireductor basaltis Strain UMTGB225, A Marine Bacterium Isolated from Green Barrel Tunicate.</title>
        <authorList>
            <person name="Gan H.Y."/>
        </authorList>
    </citation>
    <scope>NUCLEOTIDE SEQUENCE [LARGE SCALE GENOMIC DNA]</scope>
    <source>
        <strain evidence="9 10">UMTGB225</strain>
    </source>
</reference>
<name>A0A084UAH4_9HYPH</name>
<dbReference type="PROSITE" id="PS50283">
    <property type="entry name" value="NA_SOLUT_SYMP_3"/>
    <property type="match status" value="1"/>
</dbReference>
<dbReference type="PATRIC" id="fig|472175.3.peg.995"/>
<proteinExistence type="inferred from homology"/>
<organism evidence="9 10">
    <name type="scientific">Nitratireductor basaltis</name>
    <dbReference type="NCBI Taxonomy" id="472175"/>
    <lineage>
        <taxon>Bacteria</taxon>
        <taxon>Pseudomonadati</taxon>
        <taxon>Pseudomonadota</taxon>
        <taxon>Alphaproteobacteria</taxon>
        <taxon>Hyphomicrobiales</taxon>
        <taxon>Phyllobacteriaceae</taxon>
        <taxon>Nitratireductor</taxon>
    </lineage>
</organism>
<dbReference type="AlphaFoldDB" id="A0A084UAH4"/>
<comment type="caution">
    <text evidence="9">The sequence shown here is derived from an EMBL/GenBank/DDBJ whole genome shotgun (WGS) entry which is preliminary data.</text>
</comment>
<dbReference type="GO" id="GO:0005886">
    <property type="term" value="C:plasma membrane"/>
    <property type="evidence" value="ECO:0007669"/>
    <property type="project" value="InterPro"/>
</dbReference>
<feature type="transmembrane region" description="Helical" evidence="8">
    <location>
        <begin position="45"/>
        <end position="62"/>
    </location>
</feature>
<evidence type="ECO:0000313" key="9">
    <source>
        <dbReference type="EMBL" id="KFB09960.1"/>
    </source>
</evidence>
<feature type="transmembrane region" description="Helical" evidence="8">
    <location>
        <begin position="362"/>
        <end position="390"/>
    </location>
</feature>
<dbReference type="InterPro" id="IPR002229">
    <property type="entry name" value="RhesusRHD"/>
</dbReference>
<protein>
    <submittedName>
        <fullName evidence="9">Na+/solute symporter (Ssf family) protein</fullName>
    </submittedName>
</protein>
<feature type="transmembrane region" description="Helical" evidence="8">
    <location>
        <begin position="436"/>
        <end position="458"/>
    </location>
</feature>
<comment type="similarity">
    <text evidence="2 7">Belongs to the sodium:solute symporter (SSF) (TC 2.A.21) family.</text>
</comment>
<feature type="transmembrane region" description="Helical" evidence="8">
    <location>
        <begin position="82"/>
        <end position="101"/>
    </location>
</feature>
<evidence type="ECO:0000256" key="3">
    <source>
        <dbReference type="ARBA" id="ARBA00022448"/>
    </source>
</evidence>
<gene>
    <name evidence="9" type="ORF">EL18_00987</name>
</gene>
<feature type="transmembrane region" description="Helical" evidence="8">
    <location>
        <begin position="305"/>
        <end position="324"/>
    </location>
</feature>
<dbReference type="Gene3D" id="1.20.1730.10">
    <property type="entry name" value="Sodium/glucose cotransporter"/>
    <property type="match status" value="1"/>
</dbReference>